<dbReference type="Pfam" id="PF25877">
    <property type="entry name" value="WHD_SOWAH"/>
    <property type="match status" value="1"/>
</dbReference>
<dbReference type="EMBL" id="CAQQ02121521">
    <property type="status" value="NOT_ANNOTATED_CDS"/>
    <property type="molecule type" value="Genomic_DNA"/>
</dbReference>
<dbReference type="HOGENOM" id="CLU_934678_0_0_1"/>
<feature type="domain" description="SOWAHA-C winged helix-turn-helix" evidence="4">
    <location>
        <begin position="7"/>
        <end position="89"/>
    </location>
</feature>
<reference evidence="6" key="1">
    <citation type="submission" date="2013-02" db="EMBL/GenBank/DDBJ databases">
        <authorList>
            <person name="Hughes D."/>
        </authorList>
    </citation>
    <scope>NUCLEOTIDE SEQUENCE</scope>
    <source>
        <strain>Durham</strain>
        <strain evidence="6">NC isolate 2 -- Noor lab</strain>
    </source>
</reference>
<dbReference type="STRING" id="36166.T1GN74"/>
<dbReference type="PANTHER" id="PTHR14491">
    <property type="entry name" value="SOSONDOWAH, ISOFORM G"/>
    <property type="match status" value="1"/>
</dbReference>
<evidence type="ECO:0000256" key="2">
    <source>
        <dbReference type="ARBA" id="ARBA00023043"/>
    </source>
</evidence>
<evidence type="ECO:0000259" key="4">
    <source>
        <dbReference type="Pfam" id="PF25877"/>
    </source>
</evidence>
<keyword evidence="1" id="KW-0677">Repeat</keyword>
<organism evidence="5 6">
    <name type="scientific">Megaselia scalaris</name>
    <name type="common">Humpbacked fly</name>
    <name type="synonym">Phora scalaris</name>
    <dbReference type="NCBI Taxonomy" id="36166"/>
    <lineage>
        <taxon>Eukaryota</taxon>
        <taxon>Metazoa</taxon>
        <taxon>Ecdysozoa</taxon>
        <taxon>Arthropoda</taxon>
        <taxon>Hexapoda</taxon>
        <taxon>Insecta</taxon>
        <taxon>Pterygota</taxon>
        <taxon>Neoptera</taxon>
        <taxon>Endopterygota</taxon>
        <taxon>Diptera</taxon>
        <taxon>Brachycera</taxon>
        <taxon>Muscomorpha</taxon>
        <taxon>Platypezoidea</taxon>
        <taxon>Phoridae</taxon>
        <taxon>Megaseliini</taxon>
        <taxon>Megaselia</taxon>
    </lineage>
</organism>
<feature type="region of interest" description="Disordered" evidence="3">
    <location>
        <begin position="185"/>
        <end position="259"/>
    </location>
</feature>
<proteinExistence type="predicted"/>
<accession>T1GN74</accession>
<dbReference type="PANTHER" id="PTHR14491:SF7">
    <property type="entry name" value="SOSONDOWAH, ISOFORM G"/>
    <property type="match status" value="1"/>
</dbReference>
<dbReference type="Proteomes" id="UP000015102">
    <property type="component" value="Unassembled WGS sequence"/>
</dbReference>
<reference evidence="5" key="2">
    <citation type="submission" date="2015-06" db="UniProtKB">
        <authorList>
            <consortium name="EnsemblMetazoa"/>
        </authorList>
    </citation>
    <scope>IDENTIFICATION</scope>
</reference>
<evidence type="ECO:0000313" key="6">
    <source>
        <dbReference type="Proteomes" id="UP000015102"/>
    </source>
</evidence>
<evidence type="ECO:0000256" key="1">
    <source>
        <dbReference type="ARBA" id="ARBA00022737"/>
    </source>
</evidence>
<dbReference type="InterPro" id="IPR058889">
    <property type="entry name" value="WHD_SOWAHA-C"/>
</dbReference>
<feature type="compositionally biased region" description="Basic residues" evidence="3">
    <location>
        <begin position="239"/>
        <end position="250"/>
    </location>
</feature>
<feature type="compositionally biased region" description="Pro residues" evidence="3">
    <location>
        <begin position="146"/>
        <end position="155"/>
    </location>
</feature>
<evidence type="ECO:0000256" key="3">
    <source>
        <dbReference type="SAM" id="MobiDB-lite"/>
    </source>
</evidence>
<sequence length="259" mass="28989">MSVPPKELSLFEIRRFMLDNNCRVTNHALVKHFKKFLTNTETANEARKKLKTYANILATIKVEDNQKFLILRKKYLHECPTEDEENKTVEVPPSPGGNDSVDAFNSPFRQPPPYKEPRNHTKIGKLQRITEIASMNLLLQGETAQPVPPALPPKNKPISRQSSVNDEDKENISISSGFTVSSGAAVTPVTTTDSEKSSAENNGVNENSDVENPISVKEATRKFNRMASQEESKILSPPNKKKVEKIRGRSQPKFSRGYG</sequence>
<evidence type="ECO:0000313" key="5">
    <source>
        <dbReference type="EnsemblMetazoa" id="MESCA005018-PA"/>
    </source>
</evidence>
<dbReference type="AlphaFoldDB" id="T1GN74"/>
<feature type="region of interest" description="Disordered" evidence="3">
    <location>
        <begin position="144"/>
        <end position="168"/>
    </location>
</feature>
<protein>
    <recommendedName>
        <fullName evidence="4">SOWAHA-C winged helix-turn-helix domain-containing protein</fullName>
    </recommendedName>
</protein>
<keyword evidence="6" id="KW-1185">Reference proteome</keyword>
<name>T1GN74_MEGSC</name>
<keyword evidence="2" id="KW-0040">ANK repeat</keyword>
<dbReference type="EnsemblMetazoa" id="MESCA005018-RA">
    <property type="protein sequence ID" value="MESCA005018-PA"/>
    <property type="gene ID" value="MESCA005018"/>
</dbReference>